<keyword evidence="1" id="KW-0472">Membrane</keyword>
<evidence type="ECO:0000256" key="1">
    <source>
        <dbReference type="SAM" id="Phobius"/>
    </source>
</evidence>
<dbReference type="EMBL" id="SMLL01000002">
    <property type="protein sequence ID" value="TFZ03301.1"/>
    <property type="molecule type" value="Genomic_DNA"/>
</dbReference>
<feature type="transmembrane region" description="Helical" evidence="1">
    <location>
        <begin position="47"/>
        <end position="67"/>
    </location>
</feature>
<keyword evidence="3" id="KW-1185">Reference proteome</keyword>
<keyword evidence="1" id="KW-0812">Transmembrane</keyword>
<sequence>MQFDSFSRFYAFYLTQHAHPVSRLLHFVGSTLVLAILVYAIAAPQWWALLLMPVVGYAFAWTGHFVFEGNKPASFGHPFYSLASDWVMWWHMLTGKVPFTGRLAGGAEELVHGPADASH</sequence>
<proteinExistence type="predicted"/>
<gene>
    <name evidence="2" type="ORF">EZ242_05280</name>
</gene>
<dbReference type="Pfam" id="PF06127">
    <property type="entry name" value="Mpo1-like"/>
    <property type="match status" value="1"/>
</dbReference>
<dbReference type="Proteomes" id="UP000297564">
    <property type="component" value="Unassembled WGS sequence"/>
</dbReference>
<dbReference type="RefSeq" id="WP_135284100.1">
    <property type="nucleotide sequence ID" value="NZ_SMLL01000002.1"/>
</dbReference>
<feature type="transmembrane region" description="Helical" evidence="1">
    <location>
        <begin position="21"/>
        <end position="41"/>
    </location>
</feature>
<accession>A0A4Z0BWM0</accession>
<reference evidence="2 3" key="1">
    <citation type="submission" date="2019-03" db="EMBL/GenBank/DDBJ databases">
        <title>Ramlibacter rhizophilus CCTCC AB2015357, whole genome shotgun sequence.</title>
        <authorList>
            <person name="Zhang X."/>
            <person name="Feng G."/>
            <person name="Zhu H."/>
        </authorList>
    </citation>
    <scope>NUCLEOTIDE SEQUENCE [LARGE SCALE GENOMIC DNA]</scope>
    <source>
        <strain evidence="2 3">CCTCC AB2015357</strain>
    </source>
</reference>
<name>A0A4Z0BWM0_9BURK</name>
<dbReference type="AlphaFoldDB" id="A0A4Z0BWM0"/>
<dbReference type="PANTHER" id="PTHR34205:SF2">
    <property type="entry name" value="DUF962 DOMAIN-CONTAINING PROTEIN"/>
    <property type="match status" value="1"/>
</dbReference>
<dbReference type="OrthoDB" id="7356072at2"/>
<protein>
    <submittedName>
        <fullName evidence="2">DUF962 domain-containing protein</fullName>
    </submittedName>
</protein>
<evidence type="ECO:0000313" key="2">
    <source>
        <dbReference type="EMBL" id="TFZ03301.1"/>
    </source>
</evidence>
<keyword evidence="1" id="KW-1133">Transmembrane helix</keyword>
<organism evidence="2 3">
    <name type="scientific">Ramlibacter rhizophilus</name>
    <dbReference type="NCBI Taxonomy" id="1781167"/>
    <lineage>
        <taxon>Bacteria</taxon>
        <taxon>Pseudomonadati</taxon>
        <taxon>Pseudomonadota</taxon>
        <taxon>Betaproteobacteria</taxon>
        <taxon>Burkholderiales</taxon>
        <taxon>Comamonadaceae</taxon>
        <taxon>Ramlibacter</taxon>
    </lineage>
</organism>
<comment type="caution">
    <text evidence="2">The sequence shown here is derived from an EMBL/GenBank/DDBJ whole genome shotgun (WGS) entry which is preliminary data.</text>
</comment>
<evidence type="ECO:0000313" key="3">
    <source>
        <dbReference type="Proteomes" id="UP000297564"/>
    </source>
</evidence>
<dbReference type="InterPro" id="IPR009305">
    <property type="entry name" value="Mpo1-like"/>
</dbReference>
<dbReference type="PANTHER" id="PTHR34205">
    <property type="entry name" value="TRANSMEMBRANE PROTEIN"/>
    <property type="match status" value="1"/>
</dbReference>